<dbReference type="InterPro" id="IPR055216">
    <property type="entry name" value="Sol_i_2/4"/>
</dbReference>
<dbReference type="Gene3D" id="1.10.238.190">
    <property type="match status" value="1"/>
</dbReference>
<keyword evidence="2" id="KW-0732">Signal</keyword>
<evidence type="ECO:0000256" key="1">
    <source>
        <dbReference type="ARBA" id="ARBA00009932"/>
    </source>
</evidence>
<keyword evidence="4" id="KW-1185">Reference proteome</keyword>
<accession>A0A6P3YA66</accession>
<dbReference type="GeneID" id="106750822"/>
<dbReference type="Pfam" id="PF22750">
    <property type="entry name" value="Sol_i_2"/>
    <property type="match status" value="1"/>
</dbReference>
<gene>
    <name evidence="5" type="primary">LOC106750822</name>
</gene>
<dbReference type="KEGG" id="dqu:106750822"/>
<feature type="signal peptide" evidence="2">
    <location>
        <begin position="1"/>
        <end position="18"/>
    </location>
</feature>
<dbReference type="InterPro" id="IPR038211">
    <property type="entry name" value="Ant_venon_allerg_soli_2/4_sf"/>
</dbReference>
<organism evidence="4 5">
    <name type="scientific">Dinoponera quadriceps</name>
    <name type="common">South American ant</name>
    <dbReference type="NCBI Taxonomy" id="609295"/>
    <lineage>
        <taxon>Eukaryota</taxon>
        <taxon>Metazoa</taxon>
        <taxon>Ecdysozoa</taxon>
        <taxon>Arthropoda</taxon>
        <taxon>Hexapoda</taxon>
        <taxon>Insecta</taxon>
        <taxon>Pterygota</taxon>
        <taxon>Neoptera</taxon>
        <taxon>Endopterygota</taxon>
        <taxon>Hymenoptera</taxon>
        <taxon>Apocrita</taxon>
        <taxon>Aculeata</taxon>
        <taxon>Formicoidea</taxon>
        <taxon>Formicidae</taxon>
        <taxon>Ponerinae</taxon>
        <taxon>Ponerini</taxon>
        <taxon>Dinoponera</taxon>
    </lineage>
</organism>
<comment type="similarity">
    <text evidence="1">Belongs to the ant venom allergen 2/4 family.</text>
</comment>
<evidence type="ECO:0000259" key="3">
    <source>
        <dbReference type="Pfam" id="PF22750"/>
    </source>
</evidence>
<name>A0A6P3YA66_DINQU</name>
<protein>
    <submittedName>
        <fullName evidence="5">Uncharacterized protein LOC106750822</fullName>
    </submittedName>
</protein>
<feature type="domain" description="Ant venom allergen Sol i 2/4" evidence="3">
    <location>
        <begin position="33"/>
        <end position="97"/>
    </location>
</feature>
<dbReference type="RefSeq" id="XP_014486907.1">
    <property type="nucleotide sequence ID" value="XM_014631421.1"/>
</dbReference>
<dbReference type="Proteomes" id="UP000515204">
    <property type="component" value="Unplaced"/>
</dbReference>
<reference evidence="5" key="1">
    <citation type="submission" date="2025-08" db="UniProtKB">
        <authorList>
            <consortium name="RefSeq"/>
        </authorList>
    </citation>
    <scope>IDENTIFICATION</scope>
</reference>
<proteinExistence type="inferred from homology"/>
<evidence type="ECO:0000313" key="5">
    <source>
        <dbReference type="RefSeq" id="XP_014486907.1"/>
    </source>
</evidence>
<feature type="chain" id="PRO_5028041596" evidence="2">
    <location>
        <begin position="19"/>
        <end position="126"/>
    </location>
</feature>
<evidence type="ECO:0000256" key="2">
    <source>
        <dbReference type="SAM" id="SignalP"/>
    </source>
</evidence>
<sequence length="126" mass="14476">MKIVVILIVLIATGVVYAHNEHARRWRQHYVECAQMFGVPIEVRIDLMLCAAIKDGEFLNTAGAYTREGGARKLRMLISDPVRLQQAFQIYYKCDNEDDGVRYLVEEMRIYGKTVQTCLFEADATE</sequence>
<dbReference type="AlphaFoldDB" id="A0A6P3YA66"/>
<evidence type="ECO:0000313" key="4">
    <source>
        <dbReference type="Proteomes" id="UP000515204"/>
    </source>
</evidence>
<feature type="non-terminal residue" evidence="5">
    <location>
        <position position="126"/>
    </location>
</feature>